<organism evidence="2 3">
    <name type="scientific">Arabis nemorensis</name>
    <dbReference type="NCBI Taxonomy" id="586526"/>
    <lineage>
        <taxon>Eukaryota</taxon>
        <taxon>Viridiplantae</taxon>
        <taxon>Streptophyta</taxon>
        <taxon>Embryophyta</taxon>
        <taxon>Tracheophyta</taxon>
        <taxon>Spermatophyta</taxon>
        <taxon>Magnoliopsida</taxon>
        <taxon>eudicotyledons</taxon>
        <taxon>Gunneridae</taxon>
        <taxon>Pentapetalae</taxon>
        <taxon>rosids</taxon>
        <taxon>malvids</taxon>
        <taxon>Brassicales</taxon>
        <taxon>Brassicaceae</taxon>
        <taxon>Arabideae</taxon>
        <taxon>Arabis</taxon>
    </lineage>
</organism>
<evidence type="ECO:0000313" key="3">
    <source>
        <dbReference type="Proteomes" id="UP000489600"/>
    </source>
</evidence>
<dbReference type="Proteomes" id="UP000489600">
    <property type="component" value="Unassembled WGS sequence"/>
</dbReference>
<proteinExistence type="predicted"/>
<feature type="region of interest" description="Disordered" evidence="1">
    <location>
        <begin position="125"/>
        <end position="146"/>
    </location>
</feature>
<dbReference type="EMBL" id="CABITT030000005">
    <property type="protein sequence ID" value="VVB05470.1"/>
    <property type="molecule type" value="Genomic_DNA"/>
</dbReference>
<reference evidence="2" key="1">
    <citation type="submission" date="2019-07" db="EMBL/GenBank/DDBJ databases">
        <authorList>
            <person name="Dittberner H."/>
        </authorList>
    </citation>
    <scope>NUCLEOTIDE SEQUENCE [LARGE SCALE GENOMIC DNA]</scope>
</reference>
<protein>
    <submittedName>
        <fullName evidence="2">Uncharacterized protein</fullName>
    </submittedName>
</protein>
<evidence type="ECO:0000256" key="1">
    <source>
        <dbReference type="SAM" id="MobiDB-lite"/>
    </source>
</evidence>
<keyword evidence="3" id="KW-1185">Reference proteome</keyword>
<evidence type="ECO:0000313" key="2">
    <source>
        <dbReference type="EMBL" id="VVB05470.1"/>
    </source>
</evidence>
<comment type="caution">
    <text evidence="2">The sequence shown here is derived from an EMBL/GenBank/DDBJ whole genome shotgun (WGS) entry which is preliminary data.</text>
</comment>
<sequence>MSSTENLRLLQEFDRHVEEVIFTADCTAWNDKRSSQILDGLLFIVKRTIEPRFQIILQPAWPVNTHADHCGFCMVESFNQVGRFEELKPRFLLPSQGFVVFFNNLEDSTRAAECIKGLVTNAPTGGTTQVTEEHRGSGVGDDPSITTNIRTNEIIEEQRDSEIRAGDDPSITTHIRTNEIIEEHRHSVISLDMLAASGATENNHPQVWDEKAYLQNTRVVMAMIAVLLATIVLSVGLNPPSSINTLAVVRSVKVYVHYVYYHKVFIQELIT</sequence>
<accession>A0A565BVV9</accession>
<dbReference type="OrthoDB" id="10543755at2759"/>
<dbReference type="AlphaFoldDB" id="A0A565BVV9"/>
<name>A0A565BVV9_9BRAS</name>
<gene>
    <name evidence="2" type="ORF">ANE_LOCUS15914</name>
</gene>